<sequence>MEPYSAMNSIDSVLDRSQSTSSKPSGGPPELWYRAYEPGGDDLDQIVNLIEGELSEPYIIYTYRYFLTSWPHLCFLCFSRTHGQDENSSSEYAVGAVICKQDIHKSTLNRGYIAMLITRRELRKKGIARKLVQLAMAQMINNGAQEIVLETEFDNFAALAFYGKLGFIREKRLFAFYLNRKDAFRLVLPIAPIEEDLYI</sequence>
<dbReference type="PANTHER" id="PTHR45896:SF1">
    <property type="entry name" value="N-ALPHA-ACETYLTRANSFERASE 30"/>
    <property type="match status" value="1"/>
</dbReference>
<feature type="compositionally biased region" description="Polar residues" evidence="4">
    <location>
        <begin position="1"/>
        <end position="24"/>
    </location>
</feature>
<dbReference type="AlphaFoldDB" id="A0A9Q3DAK6"/>
<reference evidence="6" key="1">
    <citation type="submission" date="2021-03" db="EMBL/GenBank/DDBJ databases">
        <title>Draft genome sequence of rust myrtle Austropuccinia psidii MF-1, a brazilian biotype.</title>
        <authorList>
            <person name="Quecine M.C."/>
            <person name="Pachon D.M.R."/>
            <person name="Bonatelli M.L."/>
            <person name="Correr F.H."/>
            <person name="Franceschini L.M."/>
            <person name="Leite T.F."/>
            <person name="Margarido G.R.A."/>
            <person name="Almeida C.A."/>
            <person name="Ferrarezi J.A."/>
            <person name="Labate C.A."/>
        </authorList>
    </citation>
    <scope>NUCLEOTIDE SEQUENCE</scope>
    <source>
        <strain evidence="6">MF-1</strain>
    </source>
</reference>
<dbReference type="Proteomes" id="UP000765509">
    <property type="component" value="Unassembled WGS sequence"/>
</dbReference>
<evidence type="ECO:0000256" key="4">
    <source>
        <dbReference type="SAM" id="MobiDB-lite"/>
    </source>
</evidence>
<feature type="region of interest" description="Disordered" evidence="4">
    <location>
        <begin position="1"/>
        <end position="30"/>
    </location>
</feature>
<dbReference type="CDD" id="cd04301">
    <property type="entry name" value="NAT_SF"/>
    <property type="match status" value="1"/>
</dbReference>
<dbReference type="FunFam" id="3.40.630.30:FF:000091">
    <property type="entry name" value="Peptide alpha-N-acetyltransferase"/>
    <property type="match status" value="1"/>
</dbReference>
<comment type="caution">
    <text evidence="6">The sequence shown here is derived from an EMBL/GenBank/DDBJ whole genome shotgun (WGS) entry which is preliminary data.</text>
</comment>
<feature type="domain" description="N-acetyltransferase" evidence="5">
    <location>
        <begin position="31"/>
        <end position="191"/>
    </location>
</feature>
<dbReference type="Pfam" id="PF00583">
    <property type="entry name" value="Acetyltransf_1"/>
    <property type="match status" value="1"/>
</dbReference>
<comment type="similarity">
    <text evidence="3">Belongs to the acetyltransferase family. MAK3 subfamily.</text>
</comment>
<accession>A0A9Q3DAK6</accession>
<dbReference type="InterPro" id="IPR000182">
    <property type="entry name" value="GNAT_dom"/>
</dbReference>
<dbReference type="PROSITE" id="PS51186">
    <property type="entry name" value="GNAT"/>
    <property type="match status" value="1"/>
</dbReference>
<dbReference type="GO" id="GO:0031417">
    <property type="term" value="C:NatC complex"/>
    <property type="evidence" value="ECO:0007669"/>
    <property type="project" value="TreeGrafter"/>
</dbReference>
<evidence type="ECO:0000256" key="3">
    <source>
        <dbReference type="ARBA" id="ARBA00024025"/>
    </source>
</evidence>
<name>A0A9Q3DAK6_9BASI</name>
<dbReference type="PANTHER" id="PTHR45896">
    <property type="entry name" value="N-ALPHA-ACETYLTRANSFERASE 30"/>
    <property type="match status" value="1"/>
</dbReference>
<proteinExistence type="inferred from homology"/>
<dbReference type="InterPro" id="IPR016181">
    <property type="entry name" value="Acyl_CoA_acyltransferase"/>
</dbReference>
<protein>
    <recommendedName>
        <fullName evidence="5">N-acetyltransferase domain-containing protein</fullName>
    </recommendedName>
</protein>
<evidence type="ECO:0000313" key="7">
    <source>
        <dbReference type="Proteomes" id="UP000765509"/>
    </source>
</evidence>
<dbReference type="Gene3D" id="3.40.630.30">
    <property type="match status" value="1"/>
</dbReference>
<dbReference type="EMBL" id="AVOT02015730">
    <property type="protein sequence ID" value="MBW0500266.1"/>
    <property type="molecule type" value="Genomic_DNA"/>
</dbReference>
<evidence type="ECO:0000259" key="5">
    <source>
        <dbReference type="PROSITE" id="PS51186"/>
    </source>
</evidence>
<dbReference type="OrthoDB" id="249099at2759"/>
<gene>
    <name evidence="6" type="ORF">O181_039981</name>
</gene>
<dbReference type="GO" id="GO:0004596">
    <property type="term" value="F:protein-N-terminal amino-acid acetyltransferase activity"/>
    <property type="evidence" value="ECO:0007669"/>
    <property type="project" value="InterPro"/>
</dbReference>
<evidence type="ECO:0000256" key="1">
    <source>
        <dbReference type="ARBA" id="ARBA00022679"/>
    </source>
</evidence>
<keyword evidence="2" id="KW-0012">Acyltransferase</keyword>
<dbReference type="InterPro" id="IPR044542">
    <property type="entry name" value="NAA30-like"/>
</dbReference>
<keyword evidence="1" id="KW-0808">Transferase</keyword>
<evidence type="ECO:0000313" key="6">
    <source>
        <dbReference type="EMBL" id="MBW0500266.1"/>
    </source>
</evidence>
<keyword evidence="7" id="KW-1185">Reference proteome</keyword>
<organism evidence="6 7">
    <name type="scientific">Austropuccinia psidii MF-1</name>
    <dbReference type="NCBI Taxonomy" id="1389203"/>
    <lineage>
        <taxon>Eukaryota</taxon>
        <taxon>Fungi</taxon>
        <taxon>Dikarya</taxon>
        <taxon>Basidiomycota</taxon>
        <taxon>Pucciniomycotina</taxon>
        <taxon>Pucciniomycetes</taxon>
        <taxon>Pucciniales</taxon>
        <taxon>Sphaerophragmiaceae</taxon>
        <taxon>Austropuccinia</taxon>
    </lineage>
</organism>
<evidence type="ECO:0000256" key="2">
    <source>
        <dbReference type="ARBA" id="ARBA00023315"/>
    </source>
</evidence>
<dbReference type="SUPFAM" id="SSF55729">
    <property type="entry name" value="Acyl-CoA N-acyltransferases (Nat)"/>
    <property type="match status" value="1"/>
</dbReference>